<accession>A0A6J2WY29</accession>
<dbReference type="PANTHER" id="PTHR11691">
    <property type="entry name" value="TYPE I INTERFERON"/>
    <property type="match status" value="1"/>
</dbReference>
<evidence type="ECO:0000256" key="4">
    <source>
        <dbReference type="ARBA" id="ARBA00022525"/>
    </source>
</evidence>
<dbReference type="GO" id="GO:0051607">
    <property type="term" value="P:defense response to virus"/>
    <property type="evidence" value="ECO:0007669"/>
    <property type="project" value="UniProtKB-KW"/>
</dbReference>
<dbReference type="GO" id="GO:0005615">
    <property type="term" value="C:extracellular space"/>
    <property type="evidence" value="ECO:0007669"/>
    <property type="project" value="UniProtKB-KW"/>
</dbReference>
<dbReference type="OrthoDB" id="8924072at2759"/>
<dbReference type="PANTHER" id="PTHR11691:SF73">
    <property type="entry name" value="INTERFERON BETA"/>
    <property type="match status" value="1"/>
</dbReference>
<sequence length="190" mass="22495">MSVEIPGKTRKCEYSLSSVLKIFQESVKSQCRPCNWIDRYRLINKEALSLLRNMGGEIIAERVPFPMSLYASIEEAQSEVKIRFLQETTEEIIDLFDRNLEAVTWDKRKVDNFLNVLDRQSRGLKACLESSERKPAEFPYERRLSRYFRKLRKNILKRKNYSAESWEQIRKTVETHLLRLEFIAAALKEV</sequence>
<keyword evidence="6 8" id="KW-0051">Antiviral defense</keyword>
<dbReference type="GO" id="GO:0005125">
    <property type="term" value="F:cytokine activity"/>
    <property type="evidence" value="ECO:0007669"/>
    <property type="project" value="UniProtKB-KW"/>
</dbReference>
<protein>
    <submittedName>
        <fullName evidence="10">Interferon a3-like</fullName>
    </submittedName>
</protein>
<name>A0A6J2WY29_CHACN</name>
<reference evidence="10" key="1">
    <citation type="submission" date="2025-08" db="UniProtKB">
        <authorList>
            <consortium name="RefSeq"/>
        </authorList>
    </citation>
    <scope>IDENTIFICATION</scope>
</reference>
<evidence type="ECO:0000256" key="7">
    <source>
        <dbReference type="ARBA" id="ARBA00023157"/>
    </source>
</evidence>
<dbReference type="Pfam" id="PF00143">
    <property type="entry name" value="Interferon"/>
    <property type="match status" value="1"/>
</dbReference>
<evidence type="ECO:0000256" key="2">
    <source>
        <dbReference type="ARBA" id="ARBA00011033"/>
    </source>
</evidence>
<comment type="subcellular location">
    <subcellularLocation>
        <location evidence="1">Secreted</location>
    </subcellularLocation>
</comment>
<dbReference type="Gene3D" id="1.20.1250.10">
    <property type="match status" value="1"/>
</dbReference>
<keyword evidence="5" id="KW-0732">Signal</keyword>
<dbReference type="InterPro" id="IPR009079">
    <property type="entry name" value="4_helix_cytokine-like_core"/>
</dbReference>
<dbReference type="GO" id="GO:0005126">
    <property type="term" value="F:cytokine receptor binding"/>
    <property type="evidence" value="ECO:0007669"/>
    <property type="project" value="InterPro"/>
</dbReference>
<proteinExistence type="inferred from homology"/>
<dbReference type="Proteomes" id="UP000504632">
    <property type="component" value="Chromosome 16"/>
</dbReference>
<dbReference type="InterPro" id="IPR000471">
    <property type="entry name" value="Interferon_alpha/beta/delta"/>
</dbReference>
<dbReference type="GO" id="GO:0043330">
    <property type="term" value="P:response to exogenous dsRNA"/>
    <property type="evidence" value="ECO:0007669"/>
    <property type="project" value="TreeGrafter"/>
</dbReference>
<dbReference type="InParanoid" id="A0A6J2WY29"/>
<keyword evidence="7" id="KW-1015">Disulfide bond</keyword>
<dbReference type="AlphaFoldDB" id="A0A6J2WY29"/>
<gene>
    <name evidence="10" type="primary">LOC115829180</name>
</gene>
<dbReference type="SUPFAM" id="SSF47266">
    <property type="entry name" value="4-helical cytokines"/>
    <property type="match status" value="1"/>
</dbReference>
<evidence type="ECO:0000256" key="8">
    <source>
        <dbReference type="RuleBase" id="RU000436"/>
    </source>
</evidence>
<dbReference type="SMART" id="SM00076">
    <property type="entry name" value="IFabd"/>
    <property type="match status" value="1"/>
</dbReference>
<dbReference type="GeneID" id="115829180"/>
<evidence type="ECO:0000313" key="10">
    <source>
        <dbReference type="RefSeq" id="XP_030649101.1"/>
    </source>
</evidence>
<evidence type="ECO:0000256" key="3">
    <source>
        <dbReference type="ARBA" id="ARBA00022514"/>
    </source>
</evidence>
<organism evidence="9 10">
    <name type="scientific">Chanos chanos</name>
    <name type="common">Milkfish</name>
    <name type="synonym">Mugil chanos</name>
    <dbReference type="NCBI Taxonomy" id="29144"/>
    <lineage>
        <taxon>Eukaryota</taxon>
        <taxon>Metazoa</taxon>
        <taxon>Chordata</taxon>
        <taxon>Craniata</taxon>
        <taxon>Vertebrata</taxon>
        <taxon>Euteleostomi</taxon>
        <taxon>Actinopterygii</taxon>
        <taxon>Neopterygii</taxon>
        <taxon>Teleostei</taxon>
        <taxon>Ostariophysi</taxon>
        <taxon>Gonorynchiformes</taxon>
        <taxon>Chanidae</taxon>
        <taxon>Chanos</taxon>
    </lineage>
</organism>
<dbReference type="GO" id="GO:0006955">
    <property type="term" value="P:immune response"/>
    <property type="evidence" value="ECO:0007669"/>
    <property type="project" value="UniProtKB-ARBA"/>
</dbReference>
<evidence type="ECO:0000256" key="1">
    <source>
        <dbReference type="ARBA" id="ARBA00004613"/>
    </source>
</evidence>
<keyword evidence="3 8" id="KW-0202">Cytokine</keyword>
<evidence type="ECO:0000256" key="5">
    <source>
        <dbReference type="ARBA" id="ARBA00022729"/>
    </source>
</evidence>
<evidence type="ECO:0000313" key="9">
    <source>
        <dbReference type="Proteomes" id="UP000504632"/>
    </source>
</evidence>
<comment type="similarity">
    <text evidence="2 8">Belongs to the alpha/beta interferon family.</text>
</comment>
<keyword evidence="9" id="KW-1185">Reference proteome</keyword>
<evidence type="ECO:0000256" key="6">
    <source>
        <dbReference type="ARBA" id="ARBA00023118"/>
    </source>
</evidence>
<dbReference type="RefSeq" id="XP_030649101.1">
    <property type="nucleotide sequence ID" value="XM_030793241.1"/>
</dbReference>
<keyword evidence="4" id="KW-0964">Secreted</keyword>